<dbReference type="RefSeq" id="WP_073403640.1">
    <property type="nucleotide sequence ID" value="NZ_FQTV01000019.1"/>
</dbReference>
<dbReference type="STRING" id="1297750.SAMN05444405_1191"/>
<dbReference type="AlphaFoldDB" id="A0A1M5G1R1"/>
<dbReference type="Gene3D" id="2.40.50.500">
    <property type="entry name" value="NigD-like N-terminal OB domain"/>
    <property type="match status" value="1"/>
</dbReference>
<dbReference type="InterPro" id="IPR035376">
    <property type="entry name" value="NigD_C"/>
</dbReference>
<dbReference type="EMBL" id="FQTV01000019">
    <property type="protein sequence ID" value="SHF97705.1"/>
    <property type="molecule type" value="Genomic_DNA"/>
</dbReference>
<dbReference type="Gene3D" id="2.60.40.2370">
    <property type="entry name" value="NigD-like, C-terminal beta sandwich domain"/>
    <property type="match status" value="1"/>
</dbReference>
<reference evidence="2 3" key="1">
    <citation type="submission" date="2016-11" db="EMBL/GenBank/DDBJ databases">
        <authorList>
            <person name="Jaros S."/>
            <person name="Januszkiewicz K."/>
            <person name="Wedrychowicz H."/>
        </authorList>
    </citation>
    <scope>NUCLEOTIDE SEQUENCE [LARGE SCALE GENOMIC DNA]</scope>
    <source>
        <strain evidence="2 3">DSM 26991</strain>
    </source>
</reference>
<gene>
    <name evidence="2" type="ORF">SAMN05444405_1191</name>
</gene>
<dbReference type="OrthoDB" id="1017066at2"/>
<keyword evidence="3" id="KW-1185">Reference proteome</keyword>
<sequence length="224" mass="25017">MRLKALYIILIFLSFISCTGEENSYVYPSVKLEFISAQTNASGKIISLTTDKDATYTVEKDRTDSKLSANALQRIVCNYIATEPADNSQNASAVIYSLIKAVSPTPVKLASGAQMKTDPVDIQSVWLSGRYINMTLQVMLQSKTHLFHFIETNTTIKNGVPSINLTLYHDKNDDVEAYTKIAYLSVPLDKYIQQYPNGFNVSMSIQTFNDGVKTYTFTYPSSII</sequence>
<evidence type="ECO:0000313" key="2">
    <source>
        <dbReference type="EMBL" id="SHF97705.1"/>
    </source>
</evidence>
<dbReference type="InterPro" id="IPR038143">
    <property type="entry name" value="NigD-like_C_dom_sf"/>
</dbReference>
<dbReference type="InterPro" id="IPR038179">
    <property type="entry name" value="NigD-like_N_sf"/>
</dbReference>
<dbReference type="Proteomes" id="UP000184509">
    <property type="component" value="Unassembled WGS sequence"/>
</dbReference>
<dbReference type="PROSITE" id="PS51257">
    <property type="entry name" value="PROKAR_LIPOPROTEIN"/>
    <property type="match status" value="1"/>
</dbReference>
<feature type="domain" description="NigD-like C-terminal" evidence="1">
    <location>
        <begin position="111"/>
        <end position="219"/>
    </location>
</feature>
<evidence type="ECO:0000259" key="1">
    <source>
        <dbReference type="Pfam" id="PF17415"/>
    </source>
</evidence>
<evidence type="ECO:0000313" key="3">
    <source>
        <dbReference type="Proteomes" id="UP000184509"/>
    </source>
</evidence>
<proteinExistence type="predicted"/>
<dbReference type="Pfam" id="PF17415">
    <property type="entry name" value="NigD_C"/>
    <property type="match status" value="1"/>
</dbReference>
<protein>
    <submittedName>
        <fullName evidence="2">NigD-like protein</fullName>
    </submittedName>
</protein>
<organism evidence="2 3">
    <name type="scientific">Bacteroides luti</name>
    <dbReference type="NCBI Taxonomy" id="1297750"/>
    <lineage>
        <taxon>Bacteria</taxon>
        <taxon>Pseudomonadati</taxon>
        <taxon>Bacteroidota</taxon>
        <taxon>Bacteroidia</taxon>
        <taxon>Bacteroidales</taxon>
        <taxon>Bacteroidaceae</taxon>
        <taxon>Bacteroides</taxon>
    </lineage>
</organism>
<accession>A0A1M5G1R1</accession>
<name>A0A1M5G1R1_9BACE</name>